<dbReference type="EMBL" id="JH993121">
    <property type="protein sequence ID" value="EKX34052.1"/>
    <property type="molecule type" value="Genomic_DNA"/>
</dbReference>
<reference evidence="5" key="2">
    <citation type="submission" date="2012-11" db="EMBL/GenBank/DDBJ databases">
        <authorList>
            <person name="Kuo A."/>
            <person name="Curtis B.A."/>
            <person name="Tanifuji G."/>
            <person name="Burki F."/>
            <person name="Gruber A."/>
            <person name="Irimia M."/>
            <person name="Maruyama S."/>
            <person name="Arias M.C."/>
            <person name="Ball S.G."/>
            <person name="Gile G.H."/>
            <person name="Hirakawa Y."/>
            <person name="Hopkins J.F."/>
            <person name="Rensing S.A."/>
            <person name="Schmutz J."/>
            <person name="Symeonidi A."/>
            <person name="Elias M."/>
            <person name="Eveleigh R.J."/>
            <person name="Herman E.K."/>
            <person name="Klute M.J."/>
            <person name="Nakayama T."/>
            <person name="Obornik M."/>
            <person name="Reyes-Prieto A."/>
            <person name="Armbrust E.V."/>
            <person name="Aves S.J."/>
            <person name="Beiko R.G."/>
            <person name="Coutinho P."/>
            <person name="Dacks J.B."/>
            <person name="Durnford D.G."/>
            <person name="Fast N.M."/>
            <person name="Green B.R."/>
            <person name="Grisdale C."/>
            <person name="Hempe F."/>
            <person name="Henrissat B."/>
            <person name="Hoppner M.P."/>
            <person name="Ishida K.-I."/>
            <person name="Kim E."/>
            <person name="Koreny L."/>
            <person name="Kroth P.G."/>
            <person name="Liu Y."/>
            <person name="Malik S.-B."/>
            <person name="Maier U.G."/>
            <person name="McRose D."/>
            <person name="Mock T."/>
            <person name="Neilson J.A."/>
            <person name="Onodera N.T."/>
            <person name="Poole A.M."/>
            <person name="Pritham E.J."/>
            <person name="Richards T.A."/>
            <person name="Rocap G."/>
            <person name="Roy S.W."/>
            <person name="Sarai C."/>
            <person name="Schaack S."/>
            <person name="Shirato S."/>
            <person name="Slamovits C.H."/>
            <person name="Spencer D.F."/>
            <person name="Suzuki S."/>
            <person name="Worden A.Z."/>
            <person name="Zauner S."/>
            <person name="Barry K."/>
            <person name="Bell C."/>
            <person name="Bharti A.K."/>
            <person name="Crow J.A."/>
            <person name="Grimwood J."/>
            <person name="Kramer R."/>
            <person name="Lindquist E."/>
            <person name="Lucas S."/>
            <person name="Salamov A."/>
            <person name="McFadden G.I."/>
            <person name="Lane C.E."/>
            <person name="Keeling P.J."/>
            <person name="Gray M.W."/>
            <person name="Grigoriev I.V."/>
            <person name="Archibald J.M."/>
        </authorList>
    </citation>
    <scope>NUCLEOTIDE SEQUENCE</scope>
    <source>
        <strain evidence="5">CCMP2712</strain>
    </source>
</reference>
<feature type="domain" description="Endonuclease/exonuclease/phosphatase" evidence="2">
    <location>
        <begin position="36"/>
        <end position="303"/>
    </location>
</feature>
<reference evidence="3 5" key="1">
    <citation type="journal article" date="2012" name="Nature">
        <title>Algal genomes reveal evolutionary mosaicism and the fate of nucleomorphs.</title>
        <authorList>
            <consortium name="DOE Joint Genome Institute"/>
            <person name="Curtis B.A."/>
            <person name="Tanifuji G."/>
            <person name="Burki F."/>
            <person name="Gruber A."/>
            <person name="Irimia M."/>
            <person name="Maruyama S."/>
            <person name="Arias M.C."/>
            <person name="Ball S.G."/>
            <person name="Gile G.H."/>
            <person name="Hirakawa Y."/>
            <person name="Hopkins J.F."/>
            <person name="Kuo A."/>
            <person name="Rensing S.A."/>
            <person name="Schmutz J."/>
            <person name="Symeonidi A."/>
            <person name="Elias M."/>
            <person name="Eveleigh R.J."/>
            <person name="Herman E.K."/>
            <person name="Klute M.J."/>
            <person name="Nakayama T."/>
            <person name="Obornik M."/>
            <person name="Reyes-Prieto A."/>
            <person name="Armbrust E.V."/>
            <person name="Aves S.J."/>
            <person name="Beiko R.G."/>
            <person name="Coutinho P."/>
            <person name="Dacks J.B."/>
            <person name="Durnford D.G."/>
            <person name="Fast N.M."/>
            <person name="Green B.R."/>
            <person name="Grisdale C.J."/>
            <person name="Hempel F."/>
            <person name="Henrissat B."/>
            <person name="Hoppner M.P."/>
            <person name="Ishida K."/>
            <person name="Kim E."/>
            <person name="Koreny L."/>
            <person name="Kroth P.G."/>
            <person name="Liu Y."/>
            <person name="Malik S.B."/>
            <person name="Maier U.G."/>
            <person name="McRose D."/>
            <person name="Mock T."/>
            <person name="Neilson J.A."/>
            <person name="Onodera N.T."/>
            <person name="Poole A.M."/>
            <person name="Pritham E.J."/>
            <person name="Richards T.A."/>
            <person name="Rocap G."/>
            <person name="Roy S.W."/>
            <person name="Sarai C."/>
            <person name="Schaack S."/>
            <person name="Shirato S."/>
            <person name="Slamovits C.H."/>
            <person name="Spencer D.F."/>
            <person name="Suzuki S."/>
            <person name="Worden A.Z."/>
            <person name="Zauner S."/>
            <person name="Barry K."/>
            <person name="Bell C."/>
            <person name="Bharti A.K."/>
            <person name="Crow J.A."/>
            <person name="Grimwood J."/>
            <person name="Kramer R."/>
            <person name="Lindquist E."/>
            <person name="Lucas S."/>
            <person name="Salamov A."/>
            <person name="McFadden G.I."/>
            <person name="Lane C.E."/>
            <person name="Keeling P.J."/>
            <person name="Gray M.W."/>
            <person name="Grigoriev I.V."/>
            <person name="Archibald J.M."/>
        </authorList>
    </citation>
    <scope>NUCLEOTIDE SEQUENCE</scope>
    <source>
        <strain evidence="3 5">CCMP2712</strain>
    </source>
</reference>
<dbReference type="GeneID" id="17290772"/>
<dbReference type="Gene3D" id="3.60.10.10">
    <property type="entry name" value="Endonuclease/exonuclease/phosphatase"/>
    <property type="match status" value="1"/>
</dbReference>
<name>L1ID74_GUITC</name>
<dbReference type="PaxDb" id="55529-EKX34052"/>
<dbReference type="InterPro" id="IPR036691">
    <property type="entry name" value="Endo/exonu/phosph_ase_sf"/>
</dbReference>
<evidence type="ECO:0000259" key="2">
    <source>
        <dbReference type="Pfam" id="PF03372"/>
    </source>
</evidence>
<reference evidence="4" key="3">
    <citation type="submission" date="2016-03" db="UniProtKB">
        <authorList>
            <consortium name="EnsemblProtists"/>
        </authorList>
    </citation>
    <scope>IDENTIFICATION</scope>
</reference>
<dbReference type="RefSeq" id="XP_005821032.1">
    <property type="nucleotide sequence ID" value="XM_005820975.1"/>
</dbReference>
<feature type="signal peptide" evidence="1">
    <location>
        <begin position="1"/>
        <end position="19"/>
    </location>
</feature>
<evidence type="ECO:0000313" key="4">
    <source>
        <dbReference type="EnsemblProtists" id="EKX34052"/>
    </source>
</evidence>
<feature type="chain" id="PRO_5008769881" description="Endonuclease/exonuclease/phosphatase domain-containing protein" evidence="1">
    <location>
        <begin position="20"/>
        <end position="328"/>
    </location>
</feature>
<dbReference type="InterPro" id="IPR005135">
    <property type="entry name" value="Endo/exonuclease/phosphatase"/>
</dbReference>
<sequence>MFGLIMLVASLLGLGEVQGSQIDQQCVKGHVMKVTTYNIFEGGGDKERLERLASWMVQNCFSTDNNSIDLGVVAMNECNGWDTEWRLNHFLGHCRNIHHVLMPCRTGYHIGFLSQKPIRVVSMITEEPFHHGLLHVEVEGIHFLVCHLSPRDSLTRLKECEEIIRIARGLSEDGVPLVLLGDLNSLSPRDAQHHGELVQRFRGDQRLARKFLRVANGTEFLDYRPIELLESSFTDMYLGVGAGEESDCSEQATVPTRIYTDDMHAAKMRLDYILVNSILSSKTLHASKAAPVRDSETDLLSDHYPVSCTLTFHRPLETTMSNACSVKV</sequence>
<dbReference type="HOGENOM" id="CLU_079288_0_0_1"/>
<evidence type="ECO:0000256" key="1">
    <source>
        <dbReference type="SAM" id="SignalP"/>
    </source>
</evidence>
<dbReference type="EnsemblProtists" id="EKX34052">
    <property type="protein sequence ID" value="EKX34052"/>
    <property type="gene ID" value="GUITHDRAFT_119794"/>
</dbReference>
<organism evidence="3">
    <name type="scientific">Guillardia theta (strain CCMP2712)</name>
    <name type="common">Cryptophyte</name>
    <dbReference type="NCBI Taxonomy" id="905079"/>
    <lineage>
        <taxon>Eukaryota</taxon>
        <taxon>Cryptophyceae</taxon>
        <taxon>Pyrenomonadales</taxon>
        <taxon>Geminigeraceae</taxon>
        <taxon>Guillardia</taxon>
    </lineage>
</organism>
<accession>L1ID74</accession>
<dbReference type="Pfam" id="PF03372">
    <property type="entry name" value="Exo_endo_phos"/>
    <property type="match status" value="1"/>
</dbReference>
<dbReference type="OMA" id="SYNIWNG"/>
<proteinExistence type="predicted"/>
<dbReference type="eggNOG" id="ENOG502SZJG">
    <property type="taxonomic scope" value="Eukaryota"/>
</dbReference>
<keyword evidence="1" id="KW-0732">Signal</keyword>
<dbReference type="GO" id="GO:0003824">
    <property type="term" value="F:catalytic activity"/>
    <property type="evidence" value="ECO:0007669"/>
    <property type="project" value="InterPro"/>
</dbReference>
<dbReference type="OrthoDB" id="2099755at2759"/>
<keyword evidence="5" id="KW-1185">Reference proteome</keyword>
<protein>
    <recommendedName>
        <fullName evidence="2">Endonuclease/exonuclease/phosphatase domain-containing protein</fullName>
    </recommendedName>
</protein>
<evidence type="ECO:0000313" key="5">
    <source>
        <dbReference type="Proteomes" id="UP000011087"/>
    </source>
</evidence>
<dbReference type="Proteomes" id="UP000011087">
    <property type="component" value="Unassembled WGS sequence"/>
</dbReference>
<dbReference type="SUPFAM" id="SSF56219">
    <property type="entry name" value="DNase I-like"/>
    <property type="match status" value="1"/>
</dbReference>
<evidence type="ECO:0000313" key="3">
    <source>
        <dbReference type="EMBL" id="EKX34052.1"/>
    </source>
</evidence>
<dbReference type="AlphaFoldDB" id="L1ID74"/>
<dbReference type="KEGG" id="gtt:GUITHDRAFT_119794"/>
<gene>
    <name evidence="3" type="ORF">GUITHDRAFT_119794</name>
</gene>